<keyword evidence="10" id="KW-0732">Signal</keyword>
<feature type="domain" description="TonB-dependent receptor-like beta-barrel" evidence="11">
    <location>
        <begin position="433"/>
        <end position="1009"/>
    </location>
</feature>
<keyword evidence="2 8" id="KW-0813">Transport</keyword>
<evidence type="ECO:0000256" key="9">
    <source>
        <dbReference type="RuleBase" id="RU003357"/>
    </source>
</evidence>
<dbReference type="InterPro" id="IPR023996">
    <property type="entry name" value="TonB-dep_OMP_SusC/RagA"/>
</dbReference>
<dbReference type="Gene3D" id="2.40.170.20">
    <property type="entry name" value="TonB-dependent receptor, beta-barrel domain"/>
    <property type="match status" value="1"/>
</dbReference>
<dbReference type="FunFam" id="2.170.130.10:FF:000008">
    <property type="entry name" value="SusC/RagA family TonB-linked outer membrane protein"/>
    <property type="match status" value="1"/>
</dbReference>
<dbReference type="AlphaFoldDB" id="A0A939B752"/>
<dbReference type="Pfam" id="PF00593">
    <property type="entry name" value="TonB_dep_Rec_b-barrel"/>
    <property type="match status" value="1"/>
</dbReference>
<evidence type="ECO:0000259" key="12">
    <source>
        <dbReference type="Pfam" id="PF07715"/>
    </source>
</evidence>
<accession>A0A939B752</accession>
<dbReference type="SUPFAM" id="SSF49464">
    <property type="entry name" value="Carboxypeptidase regulatory domain-like"/>
    <property type="match status" value="1"/>
</dbReference>
<dbReference type="InterPro" id="IPR036942">
    <property type="entry name" value="Beta-barrel_TonB_sf"/>
</dbReference>
<dbReference type="RefSeq" id="WP_205104137.1">
    <property type="nucleotide sequence ID" value="NZ_JACJJG010000021.1"/>
</dbReference>
<keyword evidence="4 8" id="KW-0812">Transmembrane</keyword>
<dbReference type="InterPro" id="IPR012910">
    <property type="entry name" value="Plug_dom"/>
</dbReference>
<feature type="signal peptide" evidence="10">
    <location>
        <begin position="1"/>
        <end position="26"/>
    </location>
</feature>
<dbReference type="Gene3D" id="2.170.130.10">
    <property type="entry name" value="TonB-dependent receptor, plug domain"/>
    <property type="match status" value="1"/>
</dbReference>
<evidence type="ECO:0000256" key="5">
    <source>
        <dbReference type="ARBA" id="ARBA00023077"/>
    </source>
</evidence>
<name>A0A939B752_9BACT</name>
<evidence type="ECO:0000256" key="1">
    <source>
        <dbReference type="ARBA" id="ARBA00004571"/>
    </source>
</evidence>
<dbReference type="Pfam" id="PF07715">
    <property type="entry name" value="Plug"/>
    <property type="match status" value="1"/>
</dbReference>
<keyword evidence="14" id="KW-1185">Reference proteome</keyword>
<keyword evidence="5 9" id="KW-0798">TonB box</keyword>
<proteinExistence type="inferred from homology"/>
<comment type="caution">
    <text evidence="13">The sequence shown here is derived from an EMBL/GenBank/DDBJ whole genome shotgun (WGS) entry which is preliminary data.</text>
</comment>
<keyword evidence="6 8" id="KW-0472">Membrane</keyword>
<feature type="chain" id="PRO_5036975655" evidence="10">
    <location>
        <begin position="27"/>
        <end position="1054"/>
    </location>
</feature>
<organism evidence="13 14">
    <name type="scientific">Marseilla massiliensis</name>
    <dbReference type="NCBI Taxonomy" id="1841864"/>
    <lineage>
        <taxon>Bacteria</taxon>
        <taxon>Pseudomonadati</taxon>
        <taxon>Bacteroidota</taxon>
        <taxon>Bacteroidia</taxon>
        <taxon>Bacteroidales</taxon>
        <taxon>Prevotellaceae</taxon>
        <taxon>Marseilla</taxon>
    </lineage>
</organism>
<evidence type="ECO:0000256" key="7">
    <source>
        <dbReference type="ARBA" id="ARBA00023237"/>
    </source>
</evidence>
<dbReference type="SUPFAM" id="SSF56935">
    <property type="entry name" value="Porins"/>
    <property type="match status" value="1"/>
</dbReference>
<keyword evidence="7 8" id="KW-0998">Cell outer membrane</keyword>
<dbReference type="Gene3D" id="2.60.40.1120">
    <property type="entry name" value="Carboxypeptidase-like, regulatory domain"/>
    <property type="match status" value="1"/>
</dbReference>
<dbReference type="EMBL" id="JACJJG010000021">
    <property type="protein sequence ID" value="MBM6673421.1"/>
    <property type="molecule type" value="Genomic_DNA"/>
</dbReference>
<gene>
    <name evidence="13" type="ORF">H6A34_05985</name>
</gene>
<evidence type="ECO:0000256" key="4">
    <source>
        <dbReference type="ARBA" id="ARBA00022692"/>
    </source>
</evidence>
<evidence type="ECO:0000256" key="8">
    <source>
        <dbReference type="PROSITE-ProRule" id="PRU01360"/>
    </source>
</evidence>
<dbReference type="InterPro" id="IPR008969">
    <property type="entry name" value="CarboxyPept-like_regulatory"/>
</dbReference>
<keyword evidence="13" id="KW-0675">Receptor</keyword>
<reference evidence="13" key="2">
    <citation type="journal article" date="2021" name="Sci. Rep.">
        <title>The distribution of antibiotic resistance genes in chicken gut microbiota commensals.</title>
        <authorList>
            <person name="Juricova H."/>
            <person name="Matiasovicova J."/>
            <person name="Kubasova T."/>
            <person name="Cejkova D."/>
            <person name="Rychlik I."/>
        </authorList>
    </citation>
    <scope>NUCLEOTIDE SEQUENCE</scope>
    <source>
        <strain evidence="13">An824</strain>
    </source>
</reference>
<dbReference type="InterPro" id="IPR023997">
    <property type="entry name" value="TonB-dep_OMP_SusC/RagA_CS"/>
</dbReference>
<evidence type="ECO:0000256" key="10">
    <source>
        <dbReference type="SAM" id="SignalP"/>
    </source>
</evidence>
<reference evidence="13" key="1">
    <citation type="submission" date="2020-08" db="EMBL/GenBank/DDBJ databases">
        <authorList>
            <person name="Cejkova D."/>
            <person name="Kubasova T."/>
            <person name="Jahodarova E."/>
            <person name="Rychlik I."/>
        </authorList>
    </citation>
    <scope>NUCLEOTIDE SEQUENCE</scope>
    <source>
        <strain evidence="13">An824</strain>
    </source>
</reference>
<comment type="similarity">
    <text evidence="8 9">Belongs to the TonB-dependent receptor family.</text>
</comment>
<keyword evidence="3 8" id="KW-1134">Transmembrane beta strand</keyword>
<evidence type="ECO:0000256" key="3">
    <source>
        <dbReference type="ARBA" id="ARBA00022452"/>
    </source>
</evidence>
<evidence type="ECO:0000256" key="6">
    <source>
        <dbReference type="ARBA" id="ARBA00023136"/>
    </source>
</evidence>
<protein>
    <submittedName>
        <fullName evidence="13">TonB-dependent receptor</fullName>
    </submittedName>
</protein>
<sequence>MKHSIKVCKTLGLLFLMSILPLMAFAQGSTITVKGQVTDEEGPIIGATVREKGTKSVAVTDLDGYYTIKVNPGATLTFSYLGYQNQDVNVGNKTKVDVRMISDTQALSEVVVVGYGQMKRSDVTGSVVSVNSESIERAVPTSIDQVLQGRAAGVQIQANSGTPGANTSIRIRGINSLNSTNQPIFVIDGIVVEPQSTDTSDPLSSNNPLASINPSDIVSMDVLKDASATAIYGARAANGVIMITTRRGKAGEASVTYDGYVGWQEMTRELPMMNLQEYARHSNARAEVGIREYEDAFVNPDALGPGTNWQDELFRSALMTSHNISVTGGSDKATYSFSAGYLNQDGIAVGSGYKRLTLRGNTDAQVKKWLKASLSFSLTDSKQEVGADNDVIMNTLMQQPSVAVRSADGSFDGPDDVYMPVNAVALAELRENYNKKMNFRFNANLEATLYKGLTFKTELSADYNLNKFYYYEPDYTFGALVSNTRTGRWTKTDTKYWSWRNILTYQNVFAEKHTVNIMLGQEMSQSHWENQVSTANGFLSNSTHDPSAGDITTSTGTGTQNDNSIFSYFGRAFYSYDDRYLITATLRRDGSSRFARGNRWGWFPSAALAWRVSNEKFMAKASKVINNLKLRLGWGSTGNQNVSDWAYMALLASKGTPWGTGVLNANTPNPDLKWETTTSWNIGFDLNLFQNRIEFIFDWYYKNTDDLLLQLPLPTYLGSYGNGAASNPWQNVGSMRNTGIEMTLNTVNIDKGGFQWRTNITFSLNRNKVTRLDTESASIDKTLLTTENNTVTRTVVGKPVGQLYGYKVIGRFDRPEDFYYKDAQGVVRPVAIPEGSSISESGTWIGDYIFEDINKDGVINAEDCTFIGDPQPDFTYGIGNTFSWKGFDLTIFFNGSYGNDILNLTRKSLGDVRVNSNLLAECADYARIGVIDPNLPDDDFRNLHVTNPSSRLPRLSASTTNANSRVSDLWVEDGSYIRLQNISLSYTFPKSIVNKLKLQNLKVYMNLQNVYTWTNYSGYDPEVGSMYGDALMTGVDYGRYPSPRIYTFGLNITF</sequence>
<dbReference type="InterPro" id="IPR037066">
    <property type="entry name" value="Plug_dom_sf"/>
</dbReference>
<dbReference type="InterPro" id="IPR000531">
    <property type="entry name" value="Beta-barrel_TonB"/>
</dbReference>
<evidence type="ECO:0000313" key="14">
    <source>
        <dbReference type="Proteomes" id="UP000706891"/>
    </source>
</evidence>
<evidence type="ECO:0000313" key="13">
    <source>
        <dbReference type="EMBL" id="MBM6673421.1"/>
    </source>
</evidence>
<dbReference type="Pfam" id="PF13715">
    <property type="entry name" value="CarbopepD_reg_2"/>
    <property type="match status" value="1"/>
</dbReference>
<dbReference type="Proteomes" id="UP000706891">
    <property type="component" value="Unassembled WGS sequence"/>
</dbReference>
<dbReference type="NCBIfam" id="TIGR04057">
    <property type="entry name" value="SusC_RagA_signa"/>
    <property type="match status" value="1"/>
</dbReference>
<evidence type="ECO:0000256" key="2">
    <source>
        <dbReference type="ARBA" id="ARBA00022448"/>
    </source>
</evidence>
<dbReference type="InterPro" id="IPR039426">
    <property type="entry name" value="TonB-dep_rcpt-like"/>
</dbReference>
<dbReference type="PROSITE" id="PS52016">
    <property type="entry name" value="TONB_DEPENDENT_REC_3"/>
    <property type="match status" value="1"/>
</dbReference>
<comment type="subcellular location">
    <subcellularLocation>
        <location evidence="1 8">Cell outer membrane</location>
        <topology evidence="1 8">Multi-pass membrane protein</topology>
    </subcellularLocation>
</comment>
<dbReference type="NCBIfam" id="TIGR04056">
    <property type="entry name" value="OMP_RagA_SusC"/>
    <property type="match status" value="1"/>
</dbReference>
<evidence type="ECO:0000259" key="11">
    <source>
        <dbReference type="Pfam" id="PF00593"/>
    </source>
</evidence>
<dbReference type="GO" id="GO:0009279">
    <property type="term" value="C:cell outer membrane"/>
    <property type="evidence" value="ECO:0007669"/>
    <property type="project" value="UniProtKB-SubCell"/>
</dbReference>
<feature type="domain" description="TonB-dependent receptor plug" evidence="12">
    <location>
        <begin position="120"/>
        <end position="240"/>
    </location>
</feature>